<dbReference type="STRING" id="6238.B6IET1"/>
<feature type="transmembrane region" description="Helical" evidence="1">
    <location>
        <begin position="190"/>
        <end position="216"/>
    </location>
</feature>
<protein>
    <submittedName>
        <fullName evidence="2">Protein CBG26965</fullName>
    </submittedName>
</protein>
<reference evidence="2 3" key="2">
    <citation type="journal article" date="2011" name="PLoS Genet.">
        <title>Caenorhabditis briggsae recombinant inbred line genotypes reveal inter-strain incompatibility and the evolution of recombination.</title>
        <authorList>
            <person name="Ross J.A."/>
            <person name="Koboldt D.C."/>
            <person name="Staisch J.E."/>
            <person name="Chamberlin H.M."/>
            <person name="Gupta B.P."/>
            <person name="Miller R.D."/>
            <person name="Baird S.E."/>
            <person name="Haag E.S."/>
        </authorList>
    </citation>
    <scope>NUCLEOTIDE SEQUENCE [LARGE SCALE GENOMIC DNA]</scope>
    <source>
        <strain evidence="2 3">AF16</strain>
    </source>
</reference>
<dbReference type="GeneID" id="68918429"/>
<dbReference type="AlphaFoldDB" id="B6IET1"/>
<name>B6IET1_CAEBR</name>
<sequence length="283" mass="31923">MGSVKWLMFNLHVWSSMSDLVMSFIGIPYILLPAPAGYGLGLVDAPRLMVYFMVTLLAAIAASIVALYENRFFILFAQKSRWSSIRKPFLLFIFTIVPLVFLPPFFNPPDQETSLQIVLSQLPCQSPVTYKNRKIYVLSLDLILLLVCIATGTTIHAISSITFGTLIFINLVTLRNRIQSEKAMEVHRKFAHALTIQSAFLLSVVLAPVLALLWIMATHHHDQALNNFVFITLSLHGAGSTIMMIFVHKPYRDFTFSKICCCFGKWKQLGDEIKRSSHVSVII</sequence>
<feature type="transmembrane region" description="Helical" evidence="1">
    <location>
        <begin position="142"/>
        <end position="169"/>
    </location>
</feature>
<dbReference type="InParanoid" id="B6IET1"/>
<keyword evidence="1" id="KW-1133">Transmembrane helix</keyword>
<evidence type="ECO:0000256" key="1">
    <source>
        <dbReference type="SAM" id="Phobius"/>
    </source>
</evidence>
<dbReference type="eggNOG" id="ENOG502QYQ5">
    <property type="taxonomic scope" value="Eukaryota"/>
</dbReference>
<feature type="transmembrane region" description="Helical" evidence="1">
    <location>
        <begin position="228"/>
        <end position="247"/>
    </location>
</feature>
<dbReference type="CTD" id="68918429"/>
<dbReference type="RefSeq" id="XP_045097984.1">
    <property type="nucleotide sequence ID" value="XM_045236988.1"/>
</dbReference>
<reference evidence="2 3" key="1">
    <citation type="journal article" date="2003" name="PLoS Biol.">
        <title>The genome sequence of Caenorhabditis briggsae: a platform for comparative genomics.</title>
        <authorList>
            <person name="Stein L.D."/>
            <person name="Bao Z."/>
            <person name="Blasiar D."/>
            <person name="Blumenthal T."/>
            <person name="Brent M.R."/>
            <person name="Chen N."/>
            <person name="Chinwalla A."/>
            <person name="Clarke L."/>
            <person name="Clee C."/>
            <person name="Coghlan A."/>
            <person name="Coulson A."/>
            <person name="D'Eustachio P."/>
            <person name="Fitch D.H."/>
            <person name="Fulton L.A."/>
            <person name="Fulton R.E."/>
            <person name="Griffiths-Jones S."/>
            <person name="Harris T.W."/>
            <person name="Hillier L.W."/>
            <person name="Kamath R."/>
            <person name="Kuwabara P.E."/>
            <person name="Mardis E.R."/>
            <person name="Marra M.A."/>
            <person name="Miner T.L."/>
            <person name="Minx P."/>
            <person name="Mullikin J.C."/>
            <person name="Plumb R.W."/>
            <person name="Rogers J."/>
            <person name="Schein J.E."/>
            <person name="Sohrmann M."/>
            <person name="Spieth J."/>
            <person name="Stajich J.E."/>
            <person name="Wei C."/>
            <person name="Willey D."/>
            <person name="Wilson R.K."/>
            <person name="Durbin R."/>
            <person name="Waterston R.H."/>
        </authorList>
    </citation>
    <scope>NUCLEOTIDE SEQUENCE [LARGE SCALE GENOMIC DNA]</scope>
    <source>
        <strain evidence="2 3">AF16</strain>
    </source>
</reference>
<feature type="transmembrane region" description="Helical" evidence="1">
    <location>
        <begin position="20"/>
        <end position="42"/>
    </location>
</feature>
<evidence type="ECO:0000313" key="2">
    <source>
        <dbReference type="EMBL" id="CAR98411.1"/>
    </source>
</evidence>
<dbReference type="KEGG" id="cbr:CBG_26965"/>
<dbReference type="SUPFAM" id="SSF81321">
    <property type="entry name" value="Family A G protein-coupled receptor-like"/>
    <property type="match status" value="1"/>
</dbReference>
<keyword evidence="3" id="KW-1185">Reference proteome</keyword>
<keyword evidence="1" id="KW-0812">Transmembrane</keyword>
<dbReference type="InterPro" id="IPR053220">
    <property type="entry name" value="Nematode_rcpt-like_serp_H"/>
</dbReference>
<evidence type="ECO:0000313" key="3">
    <source>
        <dbReference type="Proteomes" id="UP000008549"/>
    </source>
</evidence>
<dbReference type="InterPro" id="IPR019422">
    <property type="entry name" value="7TM_GPCR_serpentine_rcpt_Srh"/>
</dbReference>
<proteinExistence type="predicted"/>
<organism evidence="2 3">
    <name type="scientific">Caenorhabditis briggsae</name>
    <dbReference type="NCBI Taxonomy" id="6238"/>
    <lineage>
        <taxon>Eukaryota</taxon>
        <taxon>Metazoa</taxon>
        <taxon>Ecdysozoa</taxon>
        <taxon>Nematoda</taxon>
        <taxon>Chromadorea</taxon>
        <taxon>Rhabditida</taxon>
        <taxon>Rhabditina</taxon>
        <taxon>Rhabditomorpha</taxon>
        <taxon>Rhabditoidea</taxon>
        <taxon>Rhabditidae</taxon>
        <taxon>Peloderinae</taxon>
        <taxon>Caenorhabditis</taxon>
    </lineage>
</organism>
<dbReference type="Proteomes" id="UP000008549">
    <property type="component" value="Unassembled WGS sequence"/>
</dbReference>
<feature type="transmembrane region" description="Helical" evidence="1">
    <location>
        <begin position="48"/>
        <end position="68"/>
    </location>
</feature>
<keyword evidence="1" id="KW-0472">Membrane</keyword>
<dbReference type="PANTHER" id="PTHR22941">
    <property type="entry name" value="SERPENTINE RECEPTOR"/>
    <property type="match status" value="1"/>
</dbReference>
<dbReference type="OMA" id="LWIMATH"/>
<accession>B6IET1</accession>
<gene>
    <name evidence="2" type="ORF">CBG26965</name>
    <name evidence="2" type="ORF">CBG_26965</name>
</gene>
<dbReference type="HOGENOM" id="CLU_042960_1_1_1"/>
<dbReference type="EMBL" id="HE601256">
    <property type="protein sequence ID" value="CAR98411.1"/>
    <property type="molecule type" value="Genomic_DNA"/>
</dbReference>
<feature type="transmembrane region" description="Helical" evidence="1">
    <location>
        <begin position="89"/>
        <end position="106"/>
    </location>
</feature>
<dbReference type="Pfam" id="PF10318">
    <property type="entry name" value="7TM_GPCR_Srh"/>
    <property type="match status" value="1"/>
</dbReference>
<dbReference type="PANTHER" id="PTHR22941:SF20">
    <property type="entry name" value="SERPENTINE RECEPTOR, CLASS H"/>
    <property type="match status" value="1"/>
</dbReference>